<proteinExistence type="predicted"/>
<dbReference type="Pfam" id="PF02518">
    <property type="entry name" value="HATPase_c"/>
    <property type="match status" value="1"/>
</dbReference>
<comment type="catalytic activity">
    <reaction evidence="1">
        <text>ATP + protein L-histidine = ADP + protein N-phospho-L-histidine.</text>
        <dbReference type="EC" id="2.7.13.3"/>
    </reaction>
</comment>
<dbReference type="SUPFAM" id="SSF55874">
    <property type="entry name" value="ATPase domain of HSP90 chaperone/DNA topoisomerase II/histidine kinase"/>
    <property type="match status" value="1"/>
</dbReference>
<gene>
    <name evidence="6" type="ORF">ACFS6I_21740</name>
</gene>
<dbReference type="PANTHER" id="PTHR43547">
    <property type="entry name" value="TWO-COMPONENT HISTIDINE KINASE"/>
    <property type="match status" value="1"/>
</dbReference>
<keyword evidence="6" id="KW-0808">Transferase</keyword>
<keyword evidence="4" id="KW-0812">Transmembrane</keyword>
<accession>A0ABW5Z1G1</accession>
<dbReference type="PRINTS" id="PR00344">
    <property type="entry name" value="BCTRLSENSOR"/>
</dbReference>
<dbReference type="SUPFAM" id="SSF47384">
    <property type="entry name" value="Homodimeric domain of signal transducing histidine kinase"/>
    <property type="match status" value="1"/>
</dbReference>
<feature type="transmembrane region" description="Helical" evidence="4">
    <location>
        <begin position="135"/>
        <end position="152"/>
    </location>
</feature>
<feature type="transmembrane region" description="Helical" evidence="4">
    <location>
        <begin position="35"/>
        <end position="53"/>
    </location>
</feature>
<keyword evidence="7" id="KW-1185">Reference proteome</keyword>
<evidence type="ECO:0000313" key="6">
    <source>
        <dbReference type="EMBL" id="MFD2906564.1"/>
    </source>
</evidence>
<dbReference type="InterPro" id="IPR004358">
    <property type="entry name" value="Sig_transdc_His_kin-like_C"/>
</dbReference>
<dbReference type="InterPro" id="IPR003661">
    <property type="entry name" value="HisK_dim/P_dom"/>
</dbReference>
<dbReference type="GO" id="GO:0016301">
    <property type="term" value="F:kinase activity"/>
    <property type="evidence" value="ECO:0007669"/>
    <property type="project" value="UniProtKB-KW"/>
</dbReference>
<dbReference type="Gene3D" id="1.10.287.130">
    <property type="match status" value="1"/>
</dbReference>
<dbReference type="EMBL" id="JBHUPE010000012">
    <property type="protein sequence ID" value="MFD2906564.1"/>
    <property type="molecule type" value="Genomic_DNA"/>
</dbReference>
<dbReference type="PROSITE" id="PS50109">
    <property type="entry name" value="HIS_KIN"/>
    <property type="match status" value="1"/>
</dbReference>
<dbReference type="InterPro" id="IPR036097">
    <property type="entry name" value="HisK_dim/P_sf"/>
</dbReference>
<keyword evidence="6" id="KW-0418">Kinase</keyword>
<dbReference type="EC" id="2.7.13.3" evidence="2"/>
<dbReference type="InterPro" id="IPR003594">
    <property type="entry name" value="HATPase_dom"/>
</dbReference>
<dbReference type="SMART" id="SM00387">
    <property type="entry name" value="HATPase_c"/>
    <property type="match status" value="1"/>
</dbReference>
<dbReference type="InterPro" id="IPR036890">
    <property type="entry name" value="HATPase_C_sf"/>
</dbReference>
<sequence length="428" mass="48599">MANTLSVYVKNILYRLSNVGVDPEMSYVESQYTKLINILNWIGMCCMLSYAIVNFGNERYFLSFLNLLNVCDATTVLILNKYRKYLSARLVMVISRLIIYTVAGLYFHNGGEYFLVALLITTSLMIDNKWIRFSLCFLIFIACGAVILFPQPPLLGSPVPPEQAYTNMIVGILLIVGVVSFFKSIQGTYQQEIEKQRQALFSLNKDKEKMFSILAHDIRSPMVTLENLLQMFHEDLLTHNERIETIGLLKDQVSQLGSVMDNLLRWSVRGMQGIQTIKVTFLLRPLVLELFHFFDFLVRQKQLTVDINIPESMSLFADYDQTAVILRNLLSNAIKFSEVCGRVKVFADVKGNMIDIFIKDEGMGMDDRRINMLFTSSQLSTKGTIGERGFGLGLILCAEFIRLNEGTIRVESKLNKGSVFAVSLPKNS</sequence>
<name>A0ABW5Z1G1_9SPHI</name>
<reference evidence="7" key="1">
    <citation type="journal article" date="2019" name="Int. J. Syst. Evol. Microbiol.">
        <title>The Global Catalogue of Microorganisms (GCM) 10K type strain sequencing project: providing services to taxonomists for standard genome sequencing and annotation.</title>
        <authorList>
            <consortium name="The Broad Institute Genomics Platform"/>
            <consortium name="The Broad Institute Genome Sequencing Center for Infectious Disease"/>
            <person name="Wu L."/>
            <person name="Ma J."/>
        </authorList>
    </citation>
    <scope>NUCLEOTIDE SEQUENCE [LARGE SCALE GENOMIC DNA]</scope>
    <source>
        <strain evidence="7">KCTC 22209</strain>
    </source>
</reference>
<dbReference type="Proteomes" id="UP001597509">
    <property type="component" value="Unassembled WGS sequence"/>
</dbReference>
<dbReference type="PANTHER" id="PTHR43547:SF2">
    <property type="entry name" value="HYBRID SIGNAL TRANSDUCTION HISTIDINE KINASE C"/>
    <property type="match status" value="1"/>
</dbReference>
<evidence type="ECO:0000256" key="2">
    <source>
        <dbReference type="ARBA" id="ARBA00012438"/>
    </source>
</evidence>
<feature type="transmembrane region" description="Helical" evidence="4">
    <location>
        <begin position="164"/>
        <end position="182"/>
    </location>
</feature>
<evidence type="ECO:0000256" key="1">
    <source>
        <dbReference type="ARBA" id="ARBA00000085"/>
    </source>
</evidence>
<organism evidence="6 7">
    <name type="scientific">Sphingobacterium anhuiense</name>
    <dbReference type="NCBI Taxonomy" id="493780"/>
    <lineage>
        <taxon>Bacteria</taxon>
        <taxon>Pseudomonadati</taxon>
        <taxon>Bacteroidota</taxon>
        <taxon>Sphingobacteriia</taxon>
        <taxon>Sphingobacteriales</taxon>
        <taxon>Sphingobacteriaceae</taxon>
        <taxon>Sphingobacterium</taxon>
    </lineage>
</organism>
<keyword evidence="4" id="KW-1133">Transmembrane helix</keyword>
<dbReference type="RefSeq" id="WP_380923696.1">
    <property type="nucleotide sequence ID" value="NZ_JBHUPE010000012.1"/>
</dbReference>
<comment type="caution">
    <text evidence="6">The sequence shown here is derived from an EMBL/GenBank/DDBJ whole genome shotgun (WGS) entry which is preliminary data.</text>
</comment>
<dbReference type="Gene3D" id="3.30.565.10">
    <property type="entry name" value="Histidine kinase-like ATPase, C-terminal domain"/>
    <property type="match status" value="1"/>
</dbReference>
<keyword evidence="3" id="KW-0597">Phosphoprotein</keyword>
<dbReference type="CDD" id="cd00082">
    <property type="entry name" value="HisKA"/>
    <property type="match status" value="1"/>
</dbReference>
<protein>
    <recommendedName>
        <fullName evidence="2">histidine kinase</fullName>
        <ecNumber evidence="2">2.7.13.3</ecNumber>
    </recommendedName>
</protein>
<keyword evidence="4" id="KW-0472">Membrane</keyword>
<evidence type="ECO:0000313" key="7">
    <source>
        <dbReference type="Proteomes" id="UP001597509"/>
    </source>
</evidence>
<feature type="domain" description="Histidine kinase" evidence="5">
    <location>
        <begin position="213"/>
        <end position="428"/>
    </location>
</feature>
<dbReference type="InterPro" id="IPR005467">
    <property type="entry name" value="His_kinase_dom"/>
</dbReference>
<evidence type="ECO:0000256" key="4">
    <source>
        <dbReference type="SAM" id="Phobius"/>
    </source>
</evidence>
<evidence type="ECO:0000259" key="5">
    <source>
        <dbReference type="PROSITE" id="PS50109"/>
    </source>
</evidence>
<evidence type="ECO:0000256" key="3">
    <source>
        <dbReference type="ARBA" id="ARBA00022553"/>
    </source>
</evidence>